<keyword evidence="8" id="KW-0723">Serine/threonine-protein kinase</keyword>
<feature type="domain" description="Protein kinase" evidence="24">
    <location>
        <begin position="474"/>
        <end position="725"/>
    </location>
</feature>
<evidence type="ECO:0000256" key="15">
    <source>
        <dbReference type="ARBA" id="ARBA00023273"/>
    </source>
</evidence>
<dbReference type="PROSITE" id="PS00108">
    <property type="entry name" value="PROTEIN_KINASE_ST"/>
    <property type="match status" value="1"/>
</dbReference>
<dbReference type="InterPro" id="IPR015940">
    <property type="entry name" value="UBA"/>
</dbReference>
<feature type="compositionally biased region" description="Gly residues" evidence="23">
    <location>
        <begin position="1280"/>
        <end position="1289"/>
    </location>
</feature>
<dbReference type="Gene3D" id="3.30.310.80">
    <property type="entry name" value="Kinase associated domain 1, KA1"/>
    <property type="match status" value="1"/>
</dbReference>
<dbReference type="CDD" id="cd14337">
    <property type="entry name" value="UBA_MARK_Par1"/>
    <property type="match status" value="1"/>
</dbReference>
<comment type="subunit">
    <text evidence="19">Interacts with MAPT/TAU. Interacts with DLG5 (via coiled-coil domain). Interacts with STK3/MST2 and STK4/MST1 in the presence of DLG5. Interacts with YWHAB, YWHAG, YWHAQ and YWHAZ. Interacts with PKP2 (via N-terminus). Interacts with CDC25C. Interacts with KSR1.</text>
</comment>
<feature type="region of interest" description="Disordered" evidence="23">
    <location>
        <begin position="1225"/>
        <end position="1295"/>
    </location>
</feature>
<proteinExistence type="inferred from homology"/>
<feature type="compositionally biased region" description="Polar residues" evidence="23">
    <location>
        <begin position="960"/>
        <end position="983"/>
    </location>
</feature>
<dbReference type="Gene3D" id="3.30.200.20">
    <property type="entry name" value="Phosphorylase Kinase, domain 1"/>
    <property type="match status" value="1"/>
</dbReference>
<dbReference type="GO" id="GO:0005886">
    <property type="term" value="C:plasma membrane"/>
    <property type="evidence" value="ECO:0007669"/>
    <property type="project" value="UniProtKB-SubCell"/>
</dbReference>
<evidence type="ECO:0000256" key="3">
    <source>
        <dbReference type="ARBA" id="ARBA00004544"/>
    </source>
</evidence>
<accession>A0A4Y0BHG3</accession>
<protein>
    <recommendedName>
        <fullName evidence="20">MAP/microtubule affinity-regulating kinase 3</fullName>
        <ecNumber evidence="5">2.7.11.1</ecNumber>
    </recommendedName>
    <alternativeName>
        <fullName evidence="21">Serine/threonine-protein kinase par-1</fullName>
    </alternativeName>
</protein>
<dbReference type="InterPro" id="IPR028375">
    <property type="entry name" value="KA1/Ssp2_C"/>
</dbReference>
<dbReference type="GO" id="GO:0005938">
    <property type="term" value="C:cell cortex"/>
    <property type="evidence" value="ECO:0007669"/>
    <property type="project" value="UniProtKB-SubCell"/>
</dbReference>
<comment type="similarity">
    <text evidence="4">Belongs to the protein kinase superfamily. CAMK Ser/Thr protein kinase family. SNF1 subfamily.</text>
</comment>
<feature type="compositionally biased region" description="Low complexity" evidence="23">
    <location>
        <begin position="1023"/>
        <end position="1035"/>
    </location>
</feature>
<keyword evidence="9" id="KW-0597">Phosphoprotein</keyword>
<organism evidence="26">
    <name type="scientific">Anopheles funestus</name>
    <name type="common">African malaria mosquito</name>
    <dbReference type="NCBI Taxonomy" id="62324"/>
    <lineage>
        <taxon>Eukaryota</taxon>
        <taxon>Metazoa</taxon>
        <taxon>Ecdysozoa</taxon>
        <taxon>Arthropoda</taxon>
        <taxon>Hexapoda</taxon>
        <taxon>Insecta</taxon>
        <taxon>Pterygota</taxon>
        <taxon>Neoptera</taxon>
        <taxon>Endopterygota</taxon>
        <taxon>Diptera</taxon>
        <taxon>Nematocera</taxon>
        <taxon>Culicoidea</taxon>
        <taxon>Culicidae</taxon>
        <taxon>Anophelinae</taxon>
        <taxon>Anopheles</taxon>
    </lineage>
</organism>
<evidence type="ECO:0000256" key="11">
    <source>
        <dbReference type="ARBA" id="ARBA00022741"/>
    </source>
</evidence>
<evidence type="ECO:0000256" key="10">
    <source>
        <dbReference type="ARBA" id="ARBA00022679"/>
    </source>
</evidence>
<evidence type="ECO:0000256" key="9">
    <source>
        <dbReference type="ARBA" id="ARBA00022553"/>
    </source>
</evidence>
<dbReference type="SUPFAM" id="SSF56112">
    <property type="entry name" value="Protein kinase-like (PK-like)"/>
    <property type="match status" value="1"/>
</dbReference>
<keyword evidence="12" id="KW-0418">Kinase</keyword>
<keyword evidence="6" id="KW-1003">Cell membrane</keyword>
<dbReference type="InterPro" id="IPR000719">
    <property type="entry name" value="Prot_kinase_dom"/>
</dbReference>
<evidence type="ECO:0000256" key="5">
    <source>
        <dbReference type="ARBA" id="ARBA00012513"/>
    </source>
</evidence>
<feature type="compositionally biased region" description="Basic and acidic residues" evidence="23">
    <location>
        <begin position="1268"/>
        <end position="1279"/>
    </location>
</feature>
<evidence type="ECO:0000256" key="1">
    <source>
        <dbReference type="ARBA" id="ARBA00004236"/>
    </source>
</evidence>
<keyword evidence="14" id="KW-0472">Membrane</keyword>
<feature type="region of interest" description="Disordered" evidence="23">
    <location>
        <begin position="905"/>
        <end position="1139"/>
    </location>
</feature>
<dbReference type="SUPFAM" id="SSF103243">
    <property type="entry name" value="KA1-like"/>
    <property type="match status" value="1"/>
</dbReference>
<feature type="compositionally biased region" description="Acidic residues" evidence="23">
    <location>
        <begin position="1230"/>
        <end position="1248"/>
    </location>
</feature>
<dbReference type="GO" id="GO:0035556">
    <property type="term" value="P:intracellular signal transduction"/>
    <property type="evidence" value="ECO:0007669"/>
    <property type="project" value="TreeGrafter"/>
</dbReference>
<evidence type="ECO:0000313" key="26">
    <source>
        <dbReference type="EnsemblMetazoa" id="AFUN020314-PB"/>
    </source>
</evidence>
<dbReference type="PROSITE" id="PS00107">
    <property type="entry name" value="PROTEIN_KINASE_ATP"/>
    <property type="match status" value="1"/>
</dbReference>
<sequence length="1410" mass="150963">MCEVATLTDSKQQPSSPLLLVGIMGQTSSSGTAASNNNNNNHHLQHGGASRNGKKMYHRHSSVQPALASIRLLKKENSLTVGGSGAKRDAVLLQKARTESRNMDQYGLLLANGGATGTNGTATATTVTAPSCPSEATTASNELTALLSSGSAAEVDRSANSVAGNGASSREFFKSGDDTYHRTDCCYYRTMDNGYHKLPSDSYHKTTEGCYVKMADGSFRRLDYTPGSATDGEEDGSPTVPAVTAAAPVQYRVRNPMMKFLKRSKSHTPATIAQLQKEKEQRDRKAAPQHHRLSTIQAADGGDVAGRQQAAAAAAALLQHAGHHHHHQKSVPTSGPLLVSSTSQQPVLTAGQSSQQSQQHSHSHQHHSHHHHHHHNHAHPPSTSSIVEQQVQSNHGAVTKQSGAAVPNHQNRRVMVTMIDGGLPVVAKSKPIHDKPKSAKARVQEVKRDKGSPNMQMRGTPARWRSGEEHIGKYKLLKTIGKGNFAKVKLAKHVPTNKEVAIKIIDKTQLNPSSLQKLYREVRIMKMLDHPNIVKLFQVIETEKTLYLVMEYASGGEVFDYLVAHGKMKEKEARAKFRQIVSAVQYCHQKRIIHRDLKAENLLLDSEMNIKIADFGFSNEFTPGSKLDTFCGSPPYAAPELFQGRKYDGPEVDVWSLGVILYTLVSGSLPFDGATLKELRERVLRGKYRIPFYMSTDCEVLLKKFLVLNPSKRANLETIMKDKWMNMGYEDDELKPYVEPLPDLKDQKRIEALVAMGYNRQDIEDSLANTMYDDVFATYLLLGRKSTDSESDGSRSGSSLSLRNIAGNEGAAAGNSQVQSPTHRGVHRSISASSTKPSRRASSGGETLRVGPTTAVAAAAAAAAVGAGGGGVGGGGGGGVVGNIASTGGTGTVVGGGTGGGGTAGVTGNSVHAGANSNHSSGTGGSGGGASERTSISSNFKRQNTIDSATIKENTARLAAQNQRPASSITKPITSVDNSSISSPAKARTTSSSTSTKYDPSNGSRTVGPSAGLMPRRSTTLYEKTSSTEKTNSTTDPTMVNRNSLTPAVNSSRQPVAFPRNVPSRSTFHSGQTRSRNSTVYAGTGGNVGDSPHSGKTFLQRLTTRFSKRDNLRLPSERPNDGQANTSTSTASTNTEEPVKPRVLRFTWSMKTTSPRLPDEIMAEIRSVLDKNNCDYEQRERFVLLCVHGDPNTDSLVQWEIEVCKLPRLSLNGVRFKRISEYHSVGSDTTQDDGDGDGHDDDGGDDDGTASGGGGGGGGVAEAESESEQQRSNHARKDGSGGSGGSSGDGKGDTKCDEAGITKECNNITVVPADVRMRTKLSSANGTGKQRWSLVVVDGRSSLRRKDKERASHHQQSPRHQKAASRKEKERDNGDGGTHRTEDATSGDTGGCQPTGYNSIFASLLRTTTL</sequence>
<feature type="region of interest" description="Disordered" evidence="23">
    <location>
        <begin position="811"/>
        <end position="849"/>
    </location>
</feature>
<dbReference type="SMART" id="SM00165">
    <property type="entry name" value="UBA"/>
    <property type="match status" value="1"/>
</dbReference>
<feature type="compositionally biased region" description="Basic residues" evidence="23">
    <location>
        <begin position="361"/>
        <end position="378"/>
    </location>
</feature>
<dbReference type="PANTHER" id="PTHR24346:SF82">
    <property type="entry name" value="KP78A-RELATED"/>
    <property type="match status" value="1"/>
</dbReference>
<dbReference type="FunFam" id="1.10.510.10:FF:001032">
    <property type="entry name" value="KP78b, isoform A"/>
    <property type="match status" value="1"/>
</dbReference>
<evidence type="ECO:0000259" key="25">
    <source>
        <dbReference type="PROSITE" id="PS50030"/>
    </source>
</evidence>
<feature type="region of interest" description="Disordered" evidence="23">
    <location>
        <begin position="1321"/>
        <end position="1397"/>
    </location>
</feature>
<feature type="region of interest" description="Disordered" evidence="23">
    <location>
        <begin position="263"/>
        <end position="291"/>
    </location>
</feature>
<keyword evidence="11 22" id="KW-0547">Nucleotide-binding</keyword>
<dbReference type="InterPro" id="IPR001772">
    <property type="entry name" value="KA1_dom"/>
</dbReference>
<dbReference type="InterPro" id="IPR017441">
    <property type="entry name" value="Protein_kinase_ATP_BS"/>
</dbReference>
<dbReference type="PROSITE" id="PS50011">
    <property type="entry name" value="PROTEIN_KINASE_DOM"/>
    <property type="match status" value="1"/>
</dbReference>
<evidence type="ECO:0000256" key="14">
    <source>
        <dbReference type="ARBA" id="ARBA00023136"/>
    </source>
</evidence>
<evidence type="ECO:0000256" key="8">
    <source>
        <dbReference type="ARBA" id="ARBA00022527"/>
    </source>
</evidence>
<dbReference type="Gene3D" id="1.10.510.10">
    <property type="entry name" value="Transferase(Phosphotransferase) domain 1"/>
    <property type="match status" value="1"/>
</dbReference>
<feature type="compositionally biased region" description="Basic and acidic residues" evidence="23">
    <location>
        <begin position="1107"/>
        <end position="1120"/>
    </location>
</feature>
<dbReference type="CDD" id="cd14072">
    <property type="entry name" value="STKc_MARK"/>
    <property type="match status" value="1"/>
</dbReference>
<evidence type="ECO:0000256" key="22">
    <source>
        <dbReference type="PROSITE-ProRule" id="PRU10141"/>
    </source>
</evidence>
<keyword evidence="7" id="KW-0963">Cytoplasm</keyword>
<dbReference type="SMART" id="SM00220">
    <property type="entry name" value="S_TKc"/>
    <property type="match status" value="1"/>
</dbReference>
<dbReference type="VEuPathDB" id="VectorBase:AFUN020314"/>
<feature type="compositionally biased region" description="Polar residues" evidence="23">
    <location>
        <begin position="339"/>
        <end position="351"/>
    </location>
</feature>
<dbReference type="InterPro" id="IPR008271">
    <property type="entry name" value="Ser/Thr_kinase_AS"/>
</dbReference>
<dbReference type="GO" id="GO:0042995">
    <property type="term" value="C:cell projection"/>
    <property type="evidence" value="ECO:0007669"/>
    <property type="project" value="UniProtKB-SubCell"/>
</dbReference>
<reference evidence="26" key="1">
    <citation type="submission" date="2020-05" db="UniProtKB">
        <authorList>
            <consortium name="EnsemblMetazoa"/>
        </authorList>
    </citation>
    <scope>IDENTIFICATION</scope>
    <source>
        <strain evidence="26">FUMOZ</strain>
    </source>
</reference>
<evidence type="ECO:0000256" key="21">
    <source>
        <dbReference type="ARBA" id="ARBA00074935"/>
    </source>
</evidence>
<dbReference type="Pfam" id="PF02149">
    <property type="entry name" value="KA1"/>
    <property type="match status" value="1"/>
</dbReference>
<dbReference type="InterPro" id="IPR011009">
    <property type="entry name" value="Kinase-like_dom_sf"/>
</dbReference>
<evidence type="ECO:0000256" key="20">
    <source>
        <dbReference type="ARBA" id="ARBA00071529"/>
    </source>
</evidence>
<evidence type="ECO:0000256" key="2">
    <source>
        <dbReference type="ARBA" id="ARBA00004316"/>
    </source>
</evidence>
<dbReference type="FunFam" id="1.10.8.10:FF:000005">
    <property type="entry name" value="Non-specific serine/threonine protein kinase"/>
    <property type="match status" value="1"/>
</dbReference>
<dbReference type="GO" id="GO:0106310">
    <property type="term" value="F:protein serine kinase activity"/>
    <property type="evidence" value="ECO:0007669"/>
    <property type="project" value="RHEA"/>
</dbReference>
<keyword evidence="13 22" id="KW-0067">ATP-binding</keyword>
<feature type="compositionally biased region" description="Polar residues" evidence="23">
    <location>
        <begin position="1063"/>
        <end position="1081"/>
    </location>
</feature>
<evidence type="ECO:0000256" key="16">
    <source>
        <dbReference type="ARBA" id="ARBA00047899"/>
    </source>
</evidence>
<dbReference type="InterPro" id="IPR049508">
    <property type="entry name" value="MARK1-4_cat"/>
</dbReference>
<feature type="compositionally biased region" description="Polar residues" evidence="23">
    <location>
        <begin position="1036"/>
        <end position="1054"/>
    </location>
</feature>
<dbReference type="VEuPathDB" id="VectorBase:AFUN2_008238"/>
<feature type="domain" description="UBA" evidence="25">
    <location>
        <begin position="744"/>
        <end position="783"/>
    </location>
</feature>
<feature type="compositionally biased region" description="Gly residues" evidence="23">
    <location>
        <begin position="1250"/>
        <end position="1260"/>
    </location>
</feature>
<feature type="compositionally biased region" description="Polar residues" evidence="23">
    <location>
        <begin position="381"/>
        <end position="402"/>
    </location>
</feature>
<dbReference type="Pfam" id="PF00069">
    <property type="entry name" value="Pkinase"/>
    <property type="match status" value="1"/>
</dbReference>
<dbReference type="STRING" id="62324.A0A4Y0BHG3"/>
<dbReference type="PROSITE" id="PS50030">
    <property type="entry name" value="UBA"/>
    <property type="match status" value="1"/>
</dbReference>
<feature type="compositionally biased region" description="Polar residues" evidence="23">
    <location>
        <begin position="830"/>
        <end position="845"/>
    </location>
</feature>
<dbReference type="PANTHER" id="PTHR24346">
    <property type="entry name" value="MAP/MICROTUBULE AFFINITY-REGULATING KINASE"/>
    <property type="match status" value="1"/>
</dbReference>
<evidence type="ECO:0000256" key="17">
    <source>
        <dbReference type="ARBA" id="ARBA00048679"/>
    </source>
</evidence>
<dbReference type="EnsemblMetazoa" id="AFUN020314-RB">
    <property type="protein sequence ID" value="AFUN020314-PB"/>
    <property type="gene ID" value="AFUN020314"/>
</dbReference>
<evidence type="ECO:0000259" key="24">
    <source>
        <dbReference type="PROSITE" id="PS50011"/>
    </source>
</evidence>
<comment type="catalytic activity">
    <reaction evidence="16">
        <text>L-threonyl-[protein] + ATP = O-phospho-L-threonyl-[protein] + ADP + H(+)</text>
        <dbReference type="Rhea" id="RHEA:46608"/>
        <dbReference type="Rhea" id="RHEA-COMP:11060"/>
        <dbReference type="Rhea" id="RHEA-COMP:11605"/>
        <dbReference type="ChEBI" id="CHEBI:15378"/>
        <dbReference type="ChEBI" id="CHEBI:30013"/>
        <dbReference type="ChEBI" id="CHEBI:30616"/>
        <dbReference type="ChEBI" id="CHEBI:61977"/>
        <dbReference type="ChEBI" id="CHEBI:456216"/>
        <dbReference type="EC" id="2.7.11.1"/>
    </reaction>
</comment>
<name>A0A4Y0BHG3_ANOFN</name>
<evidence type="ECO:0000256" key="4">
    <source>
        <dbReference type="ARBA" id="ARBA00006234"/>
    </source>
</evidence>
<feature type="compositionally biased region" description="Basic residues" evidence="23">
    <location>
        <begin position="1353"/>
        <end position="1364"/>
    </location>
</feature>
<evidence type="ECO:0000256" key="6">
    <source>
        <dbReference type="ARBA" id="ARBA00022475"/>
    </source>
</evidence>
<evidence type="ECO:0000256" key="12">
    <source>
        <dbReference type="ARBA" id="ARBA00022777"/>
    </source>
</evidence>
<dbReference type="Gene3D" id="1.10.8.10">
    <property type="entry name" value="DNA helicase RuvA subunit, C-terminal domain"/>
    <property type="match status" value="1"/>
</dbReference>
<evidence type="ECO:0000256" key="23">
    <source>
        <dbReference type="SAM" id="MobiDB-lite"/>
    </source>
</evidence>
<keyword evidence="15" id="KW-0966">Cell projection</keyword>
<evidence type="ECO:0000256" key="18">
    <source>
        <dbReference type="ARBA" id="ARBA00054424"/>
    </source>
</evidence>
<feature type="region of interest" description="Disordered" evidence="23">
    <location>
        <begin position="315"/>
        <end position="410"/>
    </location>
</feature>
<feature type="region of interest" description="Disordered" evidence="23">
    <location>
        <begin position="29"/>
        <end position="57"/>
    </location>
</feature>
<dbReference type="GO" id="GO:0005524">
    <property type="term" value="F:ATP binding"/>
    <property type="evidence" value="ECO:0007669"/>
    <property type="project" value="UniProtKB-UniRule"/>
</dbReference>
<evidence type="ECO:0000256" key="13">
    <source>
        <dbReference type="ARBA" id="ARBA00022840"/>
    </source>
</evidence>
<feature type="compositionally biased region" description="Basic and acidic residues" evidence="23">
    <location>
        <begin position="276"/>
        <end position="286"/>
    </location>
</feature>
<comment type="catalytic activity">
    <reaction evidence="17">
        <text>L-seryl-[protein] + ATP = O-phospho-L-seryl-[protein] + ADP + H(+)</text>
        <dbReference type="Rhea" id="RHEA:17989"/>
        <dbReference type="Rhea" id="RHEA-COMP:9863"/>
        <dbReference type="Rhea" id="RHEA-COMP:11604"/>
        <dbReference type="ChEBI" id="CHEBI:15378"/>
        <dbReference type="ChEBI" id="CHEBI:29999"/>
        <dbReference type="ChEBI" id="CHEBI:30616"/>
        <dbReference type="ChEBI" id="CHEBI:83421"/>
        <dbReference type="ChEBI" id="CHEBI:456216"/>
        <dbReference type="EC" id="2.7.11.1"/>
    </reaction>
</comment>
<feature type="compositionally biased region" description="Low complexity" evidence="23">
    <location>
        <begin position="1124"/>
        <end position="1135"/>
    </location>
</feature>
<evidence type="ECO:0000256" key="19">
    <source>
        <dbReference type="ARBA" id="ARBA00063680"/>
    </source>
</evidence>
<dbReference type="FunFam" id="3.30.310.80:FF:000001">
    <property type="entry name" value="Non-specific serine/threonine protein kinase"/>
    <property type="match status" value="1"/>
</dbReference>
<feature type="compositionally biased region" description="Polar residues" evidence="23">
    <location>
        <begin position="1321"/>
        <end position="1330"/>
    </location>
</feature>
<dbReference type="FunFam" id="3.30.200.20:FF:000003">
    <property type="entry name" value="Non-specific serine/threonine protein kinase"/>
    <property type="match status" value="1"/>
</dbReference>
<dbReference type="GO" id="GO:0000226">
    <property type="term" value="P:microtubule cytoskeleton organization"/>
    <property type="evidence" value="ECO:0007669"/>
    <property type="project" value="TreeGrafter"/>
</dbReference>
<comment type="subcellular location">
    <subcellularLocation>
        <location evidence="1">Cell membrane</location>
    </subcellularLocation>
    <subcellularLocation>
        <location evidence="2">Cell projection</location>
    </subcellularLocation>
    <subcellularLocation>
        <location evidence="3">Cytoplasm</location>
        <location evidence="3">Cell cortex</location>
    </subcellularLocation>
</comment>
<feature type="compositionally biased region" description="Polar residues" evidence="23">
    <location>
        <begin position="932"/>
        <end position="953"/>
    </location>
</feature>
<feature type="compositionally biased region" description="Basic and acidic residues" evidence="23">
    <location>
        <begin position="1365"/>
        <end position="1383"/>
    </location>
</feature>
<keyword evidence="10" id="KW-0808">Transferase</keyword>
<dbReference type="GO" id="GO:0050321">
    <property type="term" value="F:tau-protein kinase activity"/>
    <property type="evidence" value="ECO:0007669"/>
    <property type="project" value="TreeGrafter"/>
</dbReference>
<comment type="function">
    <text evidence="18">Serine/threonine-protein kinase. Involved in the specific phosphorylation of microtubule-associated proteins for MAP2 and MAP4. Phosphorylates the microtubule-associated protein MAPT/TAU. Phosphorylates CDC25C on 'Ser-216'. Regulates localization and activity of some histone deacetylases by mediating phosphorylation of HDAC7, promoting subsequent interaction between HDAC7 and 14-3-3 and export from the nucleus. Regulates localization and activity of MITF by mediating its phosphorylation, promoting subsequent interaction between MITF and 14-3-3 and retention in the cytosol. Negatively regulates the Hippo signaling pathway and antagonizes the phosphorylation of LATS1. Cooperates with DLG5 to inhibit the kinase activity of STK3/MST2 toward LATS1. Phosphorylates PKP2 and KSR1.</text>
</comment>
<feature type="compositionally biased region" description="Polar residues" evidence="23">
    <location>
        <begin position="997"/>
        <end position="1007"/>
    </location>
</feature>
<dbReference type="EC" id="2.7.11.1" evidence="5"/>
<feature type="binding site" evidence="22">
    <location>
        <position position="503"/>
    </location>
    <ligand>
        <name>ATP</name>
        <dbReference type="ChEBI" id="CHEBI:30616"/>
    </ligand>
</feature>
<evidence type="ECO:0000256" key="7">
    <source>
        <dbReference type="ARBA" id="ARBA00022490"/>
    </source>
</evidence>